<dbReference type="PROSITE" id="PS00108">
    <property type="entry name" value="PROTEIN_KINASE_ST"/>
    <property type="match status" value="1"/>
</dbReference>
<dbReference type="InterPro" id="IPR011009">
    <property type="entry name" value="Kinase-like_dom_sf"/>
</dbReference>
<dbReference type="InterPro" id="IPR008271">
    <property type="entry name" value="Ser/Thr_kinase_AS"/>
</dbReference>
<feature type="chain" id="PRO_5012677663" evidence="4">
    <location>
        <begin position="16"/>
        <end position="1168"/>
    </location>
</feature>
<dbReference type="Gene3D" id="2.10.220.10">
    <property type="entry name" value="Hormone Receptor, Insulin-like Growth Factor Receptor 1, Chain A, domain 2"/>
    <property type="match status" value="1"/>
</dbReference>
<dbReference type="VEuPathDB" id="AmoebaDB:EDI_034690"/>
<dbReference type="SMART" id="SM00220">
    <property type="entry name" value="S_TKc"/>
    <property type="match status" value="1"/>
</dbReference>
<gene>
    <name evidence="6" type="ORF">EDI_034690</name>
</gene>
<dbReference type="SUPFAM" id="SSF57184">
    <property type="entry name" value="Growth factor receptor domain"/>
    <property type="match status" value="3"/>
</dbReference>
<dbReference type="InterPro" id="IPR000719">
    <property type="entry name" value="Prot_kinase_dom"/>
</dbReference>
<dbReference type="Gene3D" id="1.10.510.10">
    <property type="entry name" value="Transferase(Phosphotransferase) domain 1"/>
    <property type="match status" value="1"/>
</dbReference>
<feature type="domain" description="Protein kinase" evidence="5">
    <location>
        <begin position="901"/>
        <end position="1164"/>
    </location>
</feature>
<keyword evidence="6" id="KW-0378">Hydrolase</keyword>
<keyword evidence="1 3" id="KW-0547">Nucleotide-binding</keyword>
<dbReference type="CDD" id="cd13999">
    <property type="entry name" value="STKc_MAP3K-like"/>
    <property type="match status" value="1"/>
</dbReference>
<dbReference type="InterPro" id="IPR006212">
    <property type="entry name" value="Furin_repeat"/>
</dbReference>
<evidence type="ECO:0000313" key="7">
    <source>
        <dbReference type="Proteomes" id="UP000008076"/>
    </source>
</evidence>
<sequence>MWFCLLLLFISFCDGEYCQKVDGNDIVIYSNASCTDSTLTSTILEGDYTKYSSVIFLVSNYNGQFHFGSISNTFKANKVIVRLEEGNSKSYYLYFRNIETNFELELVKNSYSFEKVQFTFFNGNSPTRITGDVDELWVGGSDYSNSNYHLPIQRIYFNSIPINLKFSSNYGIWYLISSYEGIINQLTPNSLNGNYFNQTCGGMIRYFSYNNIEIHDITTECNHQFKKDEEDDFNLFIVTTTSITYPNQWLKYESSNQITFNIYRKKEPYQRIEFSLRIESSNEGTTLIKEVENNDKSISTVIISSSKPLTSLTNIKFSETTLTKKSQIMIIGMKGVTLDSIGYKNCNMMIYKEETRECIQCEKGYYLNSNKECQIGSHCIKTNKQSHCIECEYGYYLNLNTKTCEVLKNGCKIGNETYCYQCKEEFIKENGECKEIDNKCNKSERNYCLKCSNGYKIENNQCNGDKEDQCYYEGNKCVSCSNRYTLNNGKCSNKENRNGKNEEIYCENGKYINNNKCIECSKSEICQTNDIEIKCKYEEYLDNNKCINKTCKEDMIKDQNGKCNNNISYCLNKSYVNGKCVECLNTYSPNLKGECINTKIEYCEEQNTYGCKRCKEGYYLTKDMKCLKCDDKCETCYGTSTYCMSCSNDKYLRNDKTCQSNKELNGTCLQILADGSGCGICKNGYYRNGKGCSKCGKECLTCNQKDKCIICGEGYFMSSTGICKSTTTIKGCKGEIDKEYGCRECLTGYYLINKECSKCGNKCITCLNEKECNKCEEEYIIINKECIHYSNINKCKETKIINVQNVHFGMESMKKNKCNKEIVCKEENEKYSIRTNPNIITIEGGYACEFEIFITIKCTTKIKEQIMIISKTLNKTQEEIIKSISIKGETQISTRLDPDEIKEEHKIGEGSFGIVYIGEFRGNQVAIKKMKQIDKDEDKMKEFEKEVMMLDKFRSEYIIHFYGAVFIPNKICMVTEYAKYGSIQDLINKRTNTEIPNKIRIKFMLDGAKGISYLHSNGILHRDIKPDNFLVITLDDNIGVNCKLTDFGSSRNINMMMTNMTFTKGIGSPIYMAPEVLNREHYKMPSDVYSYSITMLQIITWKEPFPKTEFKFPWKIAEFISTGKRPTIIQEVEEDIKEIIEKTWKQEPKERIRIEEVVRMLERIEVNN</sequence>
<dbReference type="Pfam" id="PF00069">
    <property type="entry name" value="Pkinase"/>
    <property type="match status" value="1"/>
</dbReference>
<evidence type="ECO:0000256" key="1">
    <source>
        <dbReference type="ARBA" id="ARBA00022741"/>
    </source>
</evidence>
<keyword evidence="7" id="KW-1185">Reference proteome</keyword>
<feature type="binding site" evidence="3">
    <location>
        <position position="929"/>
    </location>
    <ligand>
        <name>ATP</name>
        <dbReference type="ChEBI" id="CHEBI:30616"/>
    </ligand>
</feature>
<evidence type="ECO:0000259" key="5">
    <source>
        <dbReference type="PROSITE" id="PS50011"/>
    </source>
</evidence>
<evidence type="ECO:0000256" key="4">
    <source>
        <dbReference type="SAM" id="SignalP"/>
    </source>
</evidence>
<dbReference type="GO" id="GO:0005524">
    <property type="term" value="F:ATP binding"/>
    <property type="evidence" value="ECO:0007669"/>
    <property type="project" value="UniProtKB-UniRule"/>
</dbReference>
<dbReference type="RefSeq" id="XP_001739091.1">
    <property type="nucleotide sequence ID" value="XM_001739039.1"/>
</dbReference>
<accession>B0ELQ5</accession>
<dbReference type="PROSITE" id="PS00107">
    <property type="entry name" value="PROTEIN_KINASE_ATP"/>
    <property type="match status" value="1"/>
</dbReference>
<dbReference type="PANTHER" id="PTHR45756">
    <property type="entry name" value="PALMITOYLTRANSFERASE"/>
    <property type="match status" value="1"/>
</dbReference>
<dbReference type="Gene3D" id="3.30.200.20">
    <property type="entry name" value="Phosphorylase Kinase, domain 1"/>
    <property type="match status" value="1"/>
</dbReference>
<dbReference type="EC" id="2.7.11.25" evidence="6"/>
<dbReference type="GO" id="GO:0004252">
    <property type="term" value="F:serine-type endopeptidase activity"/>
    <property type="evidence" value="ECO:0007669"/>
    <property type="project" value="UniProtKB-EC"/>
</dbReference>
<dbReference type="PROSITE" id="PS50011">
    <property type="entry name" value="PROTEIN_KINASE_DOM"/>
    <property type="match status" value="1"/>
</dbReference>
<dbReference type="Proteomes" id="UP000008076">
    <property type="component" value="Unassembled WGS sequence"/>
</dbReference>
<dbReference type="eggNOG" id="KOG0192">
    <property type="taxonomic scope" value="Eukaryota"/>
</dbReference>
<protein>
    <submittedName>
        <fullName evidence="6">Protein serine/threonine kinase, putative</fullName>
        <ecNumber evidence="6">2.7.11.25</ecNumber>
        <ecNumber evidence="6">3.4.21.6</ecNumber>
        <ecNumber evidence="6">3.4.21.75</ecNumber>
    </submittedName>
</protein>
<keyword evidence="4" id="KW-0732">Signal</keyword>
<dbReference type="InterPro" id="IPR009030">
    <property type="entry name" value="Growth_fac_rcpt_cys_sf"/>
</dbReference>
<dbReference type="AlphaFoldDB" id="B0ELQ5"/>
<dbReference type="GeneID" id="5884214"/>
<dbReference type="EC" id="3.4.21.6" evidence="6"/>
<dbReference type="InterPro" id="IPR053215">
    <property type="entry name" value="TKL_Ser/Thr_kinase"/>
</dbReference>
<dbReference type="KEGG" id="edi:EDI_034690"/>
<evidence type="ECO:0000256" key="3">
    <source>
        <dbReference type="PROSITE-ProRule" id="PRU10141"/>
    </source>
</evidence>
<dbReference type="GO" id="GO:0004709">
    <property type="term" value="F:MAP kinase kinase kinase activity"/>
    <property type="evidence" value="ECO:0007669"/>
    <property type="project" value="UniProtKB-EC"/>
</dbReference>
<proteinExistence type="predicted"/>
<dbReference type="OMA" id="NIENCAR"/>
<evidence type="ECO:0000256" key="2">
    <source>
        <dbReference type="ARBA" id="ARBA00022840"/>
    </source>
</evidence>
<keyword evidence="6" id="KW-0808">Transferase</keyword>
<reference evidence="7" key="1">
    <citation type="submission" date="2007-12" db="EMBL/GenBank/DDBJ databases">
        <title>Annotation of Entamoeba dispar SAW760.</title>
        <authorList>
            <person name="Lorenzi H."/>
            <person name="Inman J."/>
            <person name="Schobel S."/>
            <person name="Amedeo P."/>
            <person name="Caler E."/>
        </authorList>
    </citation>
    <scope>NUCLEOTIDE SEQUENCE [LARGE SCALE GENOMIC DNA]</scope>
    <source>
        <strain evidence="7">ATCC PRA-260 / SAW760</strain>
    </source>
</reference>
<evidence type="ECO:0000313" key="6">
    <source>
        <dbReference type="EMBL" id="EDR24542.1"/>
    </source>
</evidence>
<dbReference type="InterPro" id="IPR017441">
    <property type="entry name" value="Protein_kinase_ATP_BS"/>
</dbReference>
<organism evidence="7">
    <name type="scientific">Entamoeba dispar (strain ATCC PRA-260 / SAW760)</name>
    <dbReference type="NCBI Taxonomy" id="370354"/>
    <lineage>
        <taxon>Eukaryota</taxon>
        <taxon>Amoebozoa</taxon>
        <taxon>Evosea</taxon>
        <taxon>Archamoebae</taxon>
        <taxon>Mastigamoebida</taxon>
        <taxon>Entamoebidae</taxon>
        <taxon>Entamoeba</taxon>
    </lineage>
</organism>
<feature type="signal peptide" evidence="4">
    <location>
        <begin position="1"/>
        <end position="15"/>
    </location>
</feature>
<dbReference type="PANTHER" id="PTHR45756:SF1">
    <property type="entry name" value="PROTEIN KINASE DOMAIN CONTAINING PROTEIN"/>
    <property type="match status" value="1"/>
</dbReference>
<dbReference type="EC" id="3.4.21.75" evidence="6"/>
<keyword evidence="2 3" id="KW-0067">ATP-binding</keyword>
<dbReference type="EMBL" id="DS549905">
    <property type="protein sequence ID" value="EDR24542.1"/>
    <property type="molecule type" value="Genomic_DNA"/>
</dbReference>
<dbReference type="OrthoDB" id="33311at2759"/>
<dbReference type="SMART" id="SM00261">
    <property type="entry name" value="FU"/>
    <property type="match status" value="4"/>
</dbReference>
<keyword evidence="6" id="KW-0418">Kinase</keyword>
<dbReference type="SUPFAM" id="SSF56112">
    <property type="entry name" value="Protein kinase-like (PK-like)"/>
    <property type="match status" value="1"/>
</dbReference>
<name>B0ELQ5_ENTDS</name>